<keyword evidence="1" id="KW-1133">Transmembrane helix</keyword>
<sequence length="137" mass="15833">MRRRFLKSCFSLGIVIVCLMGLLSSLSWYLSGNKLHLQPLNLPPPPQNLCDDSVILSLITDRVDKEWWTGRITQLLEDRRSPSSRPNCAQVAGETETFIWAHHQMESRLPLCHREITDKVNRSYAQTLEKKEDKSKI</sequence>
<keyword evidence="1" id="KW-0472">Membrane</keyword>
<evidence type="ECO:0000313" key="3">
    <source>
        <dbReference type="Proteomes" id="UP000324091"/>
    </source>
</evidence>
<dbReference type="AlphaFoldDB" id="A0A5C6NTE5"/>
<proteinExistence type="predicted"/>
<comment type="caution">
    <text evidence="2">The sequence shown here is derived from an EMBL/GenBank/DDBJ whole genome shotgun (WGS) entry which is preliminary data.</text>
</comment>
<evidence type="ECO:0000256" key="1">
    <source>
        <dbReference type="SAM" id="Phobius"/>
    </source>
</evidence>
<organism evidence="2 3">
    <name type="scientific">Takifugu flavidus</name>
    <name type="common">sansaifugu</name>
    <dbReference type="NCBI Taxonomy" id="433684"/>
    <lineage>
        <taxon>Eukaryota</taxon>
        <taxon>Metazoa</taxon>
        <taxon>Chordata</taxon>
        <taxon>Craniata</taxon>
        <taxon>Vertebrata</taxon>
        <taxon>Euteleostomi</taxon>
        <taxon>Actinopterygii</taxon>
        <taxon>Neopterygii</taxon>
        <taxon>Teleostei</taxon>
        <taxon>Neoteleostei</taxon>
        <taxon>Acanthomorphata</taxon>
        <taxon>Eupercaria</taxon>
        <taxon>Tetraodontiformes</taxon>
        <taxon>Tetradontoidea</taxon>
        <taxon>Tetraodontidae</taxon>
        <taxon>Takifugu</taxon>
    </lineage>
</organism>
<evidence type="ECO:0000313" key="2">
    <source>
        <dbReference type="EMBL" id="TWW70275.1"/>
    </source>
</evidence>
<accession>A0A5C6NTE5</accession>
<dbReference type="EMBL" id="RHFK02000010">
    <property type="protein sequence ID" value="TWW70275.1"/>
    <property type="molecule type" value="Genomic_DNA"/>
</dbReference>
<keyword evidence="1" id="KW-0812">Transmembrane</keyword>
<name>A0A5C6NTE5_9TELE</name>
<feature type="transmembrane region" description="Helical" evidence="1">
    <location>
        <begin position="12"/>
        <end position="30"/>
    </location>
</feature>
<protein>
    <submittedName>
        <fullName evidence="2">Uncharacterized protein</fullName>
    </submittedName>
</protein>
<keyword evidence="3" id="KW-1185">Reference proteome</keyword>
<dbReference type="Proteomes" id="UP000324091">
    <property type="component" value="Chromosome 18"/>
</dbReference>
<reference evidence="2 3" key="1">
    <citation type="submission" date="2019-04" db="EMBL/GenBank/DDBJ databases">
        <title>Chromosome genome assembly for Takifugu flavidus.</title>
        <authorList>
            <person name="Xiao S."/>
        </authorList>
    </citation>
    <scope>NUCLEOTIDE SEQUENCE [LARGE SCALE GENOMIC DNA]</scope>
    <source>
        <strain evidence="2">HTHZ2018</strain>
        <tissue evidence="2">Muscle</tissue>
    </source>
</reference>
<gene>
    <name evidence="2" type="ORF">D4764_18G0010810</name>
</gene>